<evidence type="ECO:0000313" key="2">
    <source>
        <dbReference type="EMBL" id="QEZ43420.1"/>
    </source>
</evidence>
<protein>
    <submittedName>
        <fullName evidence="2">Uncharacterized protein</fullName>
    </submittedName>
</protein>
<dbReference type="AlphaFoldDB" id="A0A5P3VAY2"/>
<sequence length="72" mass="7398">MGRGPACLQSEALHLVEAPALTPGPSPAGGRGEQTMGRDRSVGSSAMARSERSDAFCAGALDLRCCRRAAQP</sequence>
<gene>
    <name evidence="2" type="ORF">D2917_03670</name>
</gene>
<dbReference type="EMBL" id="CP032518">
    <property type="protein sequence ID" value="QEZ43420.1"/>
    <property type="molecule type" value="Genomic_DNA"/>
</dbReference>
<accession>A0A5P3VAY2</accession>
<dbReference type="Proteomes" id="UP000325743">
    <property type="component" value="Chromosome 1"/>
</dbReference>
<name>A0A5P3VAY2_9BURK</name>
<proteinExistence type="predicted"/>
<reference evidence="2 3" key="1">
    <citation type="submission" date="2018-09" db="EMBL/GenBank/DDBJ databases">
        <title>Complete genome sequence of Cupriavidus oxalaticus T2, a bacterium capable of phenol tolerance and degradation.</title>
        <authorList>
            <person name="Yan J."/>
        </authorList>
    </citation>
    <scope>NUCLEOTIDE SEQUENCE [LARGE SCALE GENOMIC DNA]</scope>
    <source>
        <strain evidence="2 3">T2</strain>
    </source>
</reference>
<feature type="region of interest" description="Disordered" evidence="1">
    <location>
        <begin position="17"/>
        <end position="50"/>
    </location>
</feature>
<organism evidence="2 3">
    <name type="scientific">Cupriavidus oxalaticus</name>
    <dbReference type="NCBI Taxonomy" id="96344"/>
    <lineage>
        <taxon>Bacteria</taxon>
        <taxon>Pseudomonadati</taxon>
        <taxon>Pseudomonadota</taxon>
        <taxon>Betaproteobacteria</taxon>
        <taxon>Burkholderiales</taxon>
        <taxon>Burkholderiaceae</taxon>
        <taxon>Cupriavidus</taxon>
    </lineage>
</organism>
<evidence type="ECO:0000313" key="3">
    <source>
        <dbReference type="Proteomes" id="UP000325743"/>
    </source>
</evidence>
<evidence type="ECO:0000256" key="1">
    <source>
        <dbReference type="SAM" id="MobiDB-lite"/>
    </source>
</evidence>